<organism evidence="1 2">
    <name type="scientific">Amphilophus citrinellus</name>
    <name type="common">Midas cichlid</name>
    <name type="synonym">Cichlasoma citrinellum</name>
    <dbReference type="NCBI Taxonomy" id="61819"/>
    <lineage>
        <taxon>Eukaryota</taxon>
        <taxon>Metazoa</taxon>
        <taxon>Chordata</taxon>
        <taxon>Craniata</taxon>
        <taxon>Vertebrata</taxon>
        <taxon>Euteleostomi</taxon>
        <taxon>Actinopterygii</taxon>
        <taxon>Neopterygii</taxon>
        <taxon>Teleostei</taxon>
        <taxon>Neoteleostei</taxon>
        <taxon>Acanthomorphata</taxon>
        <taxon>Ovalentaria</taxon>
        <taxon>Cichlomorphae</taxon>
        <taxon>Cichliformes</taxon>
        <taxon>Cichlidae</taxon>
        <taxon>New World cichlids</taxon>
        <taxon>Cichlasomatinae</taxon>
        <taxon>Heroini</taxon>
        <taxon>Amphilophus</taxon>
    </lineage>
</organism>
<proteinExistence type="predicted"/>
<keyword evidence="2" id="KW-1185">Reference proteome</keyword>
<dbReference type="AlphaFoldDB" id="A0A3Q0QY14"/>
<dbReference type="Proteomes" id="UP000261340">
    <property type="component" value="Unplaced"/>
</dbReference>
<sequence length="90" mass="10313">RFATSRHAGRHALEVYLEALFQSGLTTLMPNPRESSNYLDFPPYADSFTCSPVCSYSIPEFVCSILGWLDSLNWEFVCPNVMFRCFQDSM</sequence>
<name>A0A3Q0QY14_AMPCI</name>
<reference evidence="1" key="2">
    <citation type="submission" date="2025-09" db="UniProtKB">
        <authorList>
            <consortium name="Ensembl"/>
        </authorList>
    </citation>
    <scope>IDENTIFICATION</scope>
</reference>
<protein>
    <submittedName>
        <fullName evidence="1">Uncharacterized protein</fullName>
    </submittedName>
</protein>
<reference evidence="1" key="1">
    <citation type="submission" date="2025-08" db="UniProtKB">
        <authorList>
            <consortium name="Ensembl"/>
        </authorList>
    </citation>
    <scope>IDENTIFICATION</scope>
</reference>
<accession>A0A3Q0QY14</accession>
<evidence type="ECO:0000313" key="2">
    <source>
        <dbReference type="Proteomes" id="UP000261340"/>
    </source>
</evidence>
<dbReference type="Ensembl" id="ENSACIT00000002331.1">
    <property type="protein sequence ID" value="ENSACIP00000002250.1"/>
    <property type="gene ID" value="ENSACIG00000001824.1"/>
</dbReference>
<evidence type="ECO:0000313" key="1">
    <source>
        <dbReference type="Ensembl" id="ENSACIP00000002250.1"/>
    </source>
</evidence>